<gene>
    <name evidence="3" type="ORF">BDW59DRAFT_169731</name>
</gene>
<feature type="compositionally biased region" description="Acidic residues" evidence="1">
    <location>
        <begin position="77"/>
        <end position="97"/>
    </location>
</feature>
<protein>
    <recommendedName>
        <fullName evidence="2">F-box domain-containing protein</fullName>
    </recommendedName>
</protein>
<proteinExistence type="predicted"/>
<organism evidence="3 4">
    <name type="scientific">Aspergillus cavernicola</name>
    <dbReference type="NCBI Taxonomy" id="176166"/>
    <lineage>
        <taxon>Eukaryota</taxon>
        <taxon>Fungi</taxon>
        <taxon>Dikarya</taxon>
        <taxon>Ascomycota</taxon>
        <taxon>Pezizomycotina</taxon>
        <taxon>Eurotiomycetes</taxon>
        <taxon>Eurotiomycetidae</taxon>
        <taxon>Eurotiales</taxon>
        <taxon>Aspergillaceae</taxon>
        <taxon>Aspergillus</taxon>
        <taxon>Aspergillus subgen. Nidulantes</taxon>
    </lineage>
</organism>
<accession>A0ABR4IUP9</accession>
<comment type="caution">
    <text evidence="3">The sequence shown here is derived from an EMBL/GenBank/DDBJ whole genome shotgun (WGS) entry which is preliminary data.</text>
</comment>
<dbReference type="Proteomes" id="UP001610335">
    <property type="component" value="Unassembled WGS sequence"/>
</dbReference>
<dbReference type="PROSITE" id="PS50181">
    <property type="entry name" value="FBOX"/>
    <property type="match status" value="1"/>
</dbReference>
<dbReference type="EMBL" id="JBFXLS010000009">
    <property type="protein sequence ID" value="KAL2831471.1"/>
    <property type="molecule type" value="Genomic_DNA"/>
</dbReference>
<sequence>MGESSLPSGYNSIYCHFCGVSFNIARRRKPGEPDLASWDYTGEQCNEPGVDELDDLEECAKNGCSIAVRYPKHDEDMVPDPDYEPQNEAGDDIEPYEYDSNYESSHGGSINGEVTDDEEKSVNDADDYRDFMSSLLDPQSRFRGEPVGTFGYSNTPDRNETILPITSDTLPDEYDPEELEHIPGLTCPEANAYSGHAISLEEMRGCRTAQFLVHKDAGKGRWKPDGLHEPWEIAEDWFLSGVCDGITSRDCGPPTVRPARGGVSQPWTDNIIFNREEVNCNDLAMPFHPWCFDLFCRQSKSRFKLINVSGLIKWRNAESSYEDFHSFPRVGEVHSAQEQFWCHEPGSEYLTANPLYVPGLPTLLQSAAEDEDNRTLAVDHLTSLPLDIRLLIVDYLGSNDITTLRISSRAFTHLPDSVWYRLVREEMPWLWEVLDESETPHIPSPWTTMTANEVRFQEETREQYSRQLRDEYNPPDKIIDYLLPLPSAPLDPMKLPRANKNWHRVYTQIKRNWGMLKGLRNRRRIWEDIEEIIRRIEGISH</sequence>
<evidence type="ECO:0000313" key="3">
    <source>
        <dbReference type="EMBL" id="KAL2831471.1"/>
    </source>
</evidence>
<evidence type="ECO:0000259" key="2">
    <source>
        <dbReference type="PROSITE" id="PS50181"/>
    </source>
</evidence>
<dbReference type="InterPro" id="IPR001810">
    <property type="entry name" value="F-box_dom"/>
</dbReference>
<feature type="region of interest" description="Disordered" evidence="1">
    <location>
        <begin position="72"/>
        <end position="122"/>
    </location>
</feature>
<evidence type="ECO:0000256" key="1">
    <source>
        <dbReference type="SAM" id="MobiDB-lite"/>
    </source>
</evidence>
<feature type="domain" description="F-box" evidence="2">
    <location>
        <begin position="378"/>
        <end position="422"/>
    </location>
</feature>
<name>A0ABR4IUP9_9EURO</name>
<dbReference type="InterPro" id="IPR036047">
    <property type="entry name" value="F-box-like_dom_sf"/>
</dbReference>
<dbReference type="SUPFAM" id="SSF81383">
    <property type="entry name" value="F-box domain"/>
    <property type="match status" value="1"/>
</dbReference>
<keyword evidence="4" id="KW-1185">Reference proteome</keyword>
<evidence type="ECO:0000313" key="4">
    <source>
        <dbReference type="Proteomes" id="UP001610335"/>
    </source>
</evidence>
<reference evidence="3 4" key="1">
    <citation type="submission" date="2024-07" db="EMBL/GenBank/DDBJ databases">
        <title>Section-level genome sequencing and comparative genomics of Aspergillus sections Usti and Cavernicolus.</title>
        <authorList>
            <consortium name="Lawrence Berkeley National Laboratory"/>
            <person name="Nybo J.L."/>
            <person name="Vesth T.C."/>
            <person name="Theobald S."/>
            <person name="Frisvad J.C."/>
            <person name="Larsen T.O."/>
            <person name="Kjaerboelling I."/>
            <person name="Rothschild-Mancinelli K."/>
            <person name="Lyhne E.K."/>
            <person name="Kogle M.E."/>
            <person name="Barry K."/>
            <person name="Clum A."/>
            <person name="Na H."/>
            <person name="Ledsgaard L."/>
            <person name="Lin J."/>
            <person name="Lipzen A."/>
            <person name="Kuo A."/>
            <person name="Riley R."/>
            <person name="Mondo S."/>
            <person name="LaButti K."/>
            <person name="Haridas S."/>
            <person name="Pangalinan J."/>
            <person name="Salamov A.A."/>
            <person name="Simmons B.A."/>
            <person name="Magnuson J.K."/>
            <person name="Chen J."/>
            <person name="Drula E."/>
            <person name="Henrissat B."/>
            <person name="Wiebenga A."/>
            <person name="Lubbers R.J."/>
            <person name="Gomes A.C."/>
            <person name="Makela M.R."/>
            <person name="Stajich J."/>
            <person name="Grigoriev I.V."/>
            <person name="Mortensen U.H."/>
            <person name="De vries R.P."/>
            <person name="Baker S.E."/>
            <person name="Andersen M.R."/>
        </authorList>
    </citation>
    <scope>NUCLEOTIDE SEQUENCE [LARGE SCALE GENOMIC DNA]</scope>
    <source>
        <strain evidence="3 4">CBS 600.67</strain>
    </source>
</reference>